<dbReference type="EMBL" id="MU275005">
    <property type="protein sequence ID" value="KAI0083040.1"/>
    <property type="molecule type" value="Genomic_DNA"/>
</dbReference>
<keyword evidence="2" id="KW-1185">Reference proteome</keyword>
<comment type="caution">
    <text evidence="1">The sequence shown here is derived from an EMBL/GenBank/DDBJ whole genome shotgun (WGS) entry which is preliminary data.</text>
</comment>
<sequence length="94" mass="10785">ADENEDRDWNEMLWSDEATFKTGERPGRKLVTHVTFRSGRKSLMVWACIANNKPEPILHLQTTPEVIDEKGKKKGGGINGERYVEQVLEDLMKD</sequence>
<evidence type="ECO:0000313" key="1">
    <source>
        <dbReference type="EMBL" id="KAI0083040.1"/>
    </source>
</evidence>
<evidence type="ECO:0000313" key="2">
    <source>
        <dbReference type="Proteomes" id="UP001055072"/>
    </source>
</evidence>
<feature type="non-terminal residue" evidence="1">
    <location>
        <position position="1"/>
    </location>
</feature>
<reference evidence="1" key="1">
    <citation type="journal article" date="2021" name="Environ. Microbiol.">
        <title>Gene family expansions and transcriptome signatures uncover fungal adaptations to wood decay.</title>
        <authorList>
            <person name="Hage H."/>
            <person name="Miyauchi S."/>
            <person name="Viragh M."/>
            <person name="Drula E."/>
            <person name="Min B."/>
            <person name="Chaduli D."/>
            <person name="Navarro D."/>
            <person name="Favel A."/>
            <person name="Norest M."/>
            <person name="Lesage-Meessen L."/>
            <person name="Balint B."/>
            <person name="Merenyi Z."/>
            <person name="de Eugenio L."/>
            <person name="Morin E."/>
            <person name="Martinez A.T."/>
            <person name="Baldrian P."/>
            <person name="Stursova M."/>
            <person name="Martinez M.J."/>
            <person name="Novotny C."/>
            <person name="Magnuson J.K."/>
            <person name="Spatafora J.W."/>
            <person name="Maurice S."/>
            <person name="Pangilinan J."/>
            <person name="Andreopoulos W."/>
            <person name="LaButti K."/>
            <person name="Hundley H."/>
            <person name="Na H."/>
            <person name="Kuo A."/>
            <person name="Barry K."/>
            <person name="Lipzen A."/>
            <person name="Henrissat B."/>
            <person name="Riley R."/>
            <person name="Ahrendt S."/>
            <person name="Nagy L.G."/>
            <person name="Grigoriev I.V."/>
            <person name="Martin F."/>
            <person name="Rosso M.N."/>
        </authorList>
    </citation>
    <scope>NUCLEOTIDE SEQUENCE</scope>
    <source>
        <strain evidence="1">CBS 384.51</strain>
    </source>
</reference>
<gene>
    <name evidence="1" type="ORF">BDY19DRAFT_900955</name>
</gene>
<accession>A0ACB8TM77</accession>
<organism evidence="1 2">
    <name type="scientific">Irpex rosettiformis</name>
    <dbReference type="NCBI Taxonomy" id="378272"/>
    <lineage>
        <taxon>Eukaryota</taxon>
        <taxon>Fungi</taxon>
        <taxon>Dikarya</taxon>
        <taxon>Basidiomycota</taxon>
        <taxon>Agaricomycotina</taxon>
        <taxon>Agaricomycetes</taxon>
        <taxon>Polyporales</taxon>
        <taxon>Irpicaceae</taxon>
        <taxon>Irpex</taxon>
    </lineage>
</organism>
<protein>
    <submittedName>
        <fullName evidence="1">Uncharacterized protein</fullName>
    </submittedName>
</protein>
<proteinExistence type="predicted"/>
<name>A0ACB8TM77_9APHY</name>
<dbReference type="Proteomes" id="UP001055072">
    <property type="component" value="Unassembled WGS sequence"/>
</dbReference>